<evidence type="ECO:0000256" key="4">
    <source>
        <dbReference type="ARBA" id="ARBA00023136"/>
    </source>
</evidence>
<keyword evidence="3 7" id="KW-1133">Transmembrane helix</keyword>
<evidence type="ECO:0000256" key="3">
    <source>
        <dbReference type="ARBA" id="ARBA00022989"/>
    </source>
</evidence>
<name>F0ZC98_DICPU</name>
<dbReference type="Proteomes" id="UP000001064">
    <property type="component" value="Unassembled WGS sequence"/>
</dbReference>
<feature type="transmembrane region" description="Helical" evidence="7">
    <location>
        <begin position="652"/>
        <end position="672"/>
    </location>
</feature>
<keyword evidence="4 7" id="KW-0472">Membrane</keyword>
<keyword evidence="5" id="KW-0175">Coiled coil</keyword>
<evidence type="ECO:0000256" key="1">
    <source>
        <dbReference type="ARBA" id="ARBA00004141"/>
    </source>
</evidence>
<keyword evidence="2 7" id="KW-0812">Transmembrane</keyword>
<dbReference type="Pfam" id="PF13515">
    <property type="entry name" value="FUSC_2"/>
    <property type="match status" value="1"/>
</dbReference>
<evidence type="ECO:0000256" key="6">
    <source>
        <dbReference type="SAM" id="MobiDB-lite"/>
    </source>
</evidence>
<dbReference type="KEGG" id="dpp:DICPUDRAFT_96919"/>
<dbReference type="EMBL" id="GL870976">
    <property type="protein sequence ID" value="EGC38484.1"/>
    <property type="molecule type" value="Genomic_DNA"/>
</dbReference>
<dbReference type="PANTHER" id="PTHR47804:SF3">
    <property type="entry name" value="PROTEIN BRE4"/>
    <property type="match status" value="1"/>
</dbReference>
<evidence type="ECO:0000259" key="8">
    <source>
        <dbReference type="Pfam" id="PF13515"/>
    </source>
</evidence>
<feature type="transmembrane region" description="Helical" evidence="7">
    <location>
        <begin position="108"/>
        <end position="129"/>
    </location>
</feature>
<dbReference type="OMA" id="FHISLAV"/>
<dbReference type="OrthoDB" id="68611at2759"/>
<evidence type="ECO:0000256" key="5">
    <source>
        <dbReference type="SAM" id="Coils"/>
    </source>
</evidence>
<comment type="subcellular location">
    <subcellularLocation>
        <location evidence="1">Membrane</location>
        <topology evidence="1">Multi-pass membrane protein</topology>
    </subcellularLocation>
</comment>
<evidence type="ECO:0000313" key="10">
    <source>
        <dbReference type="Proteomes" id="UP000001064"/>
    </source>
</evidence>
<dbReference type="AlphaFoldDB" id="F0ZC98"/>
<evidence type="ECO:0000256" key="2">
    <source>
        <dbReference type="ARBA" id="ARBA00022692"/>
    </source>
</evidence>
<accession>F0ZC98</accession>
<dbReference type="RefSeq" id="XP_003285042.1">
    <property type="nucleotide sequence ID" value="XM_003284994.1"/>
</dbReference>
<dbReference type="GO" id="GO:0016020">
    <property type="term" value="C:membrane"/>
    <property type="evidence" value="ECO:0007669"/>
    <property type="project" value="UniProtKB-SubCell"/>
</dbReference>
<dbReference type="PROSITE" id="PS51257">
    <property type="entry name" value="PROKAR_LIPOPROTEIN"/>
    <property type="match status" value="1"/>
</dbReference>
<feature type="region of interest" description="Disordered" evidence="6">
    <location>
        <begin position="1078"/>
        <end position="1113"/>
    </location>
</feature>
<evidence type="ECO:0000256" key="7">
    <source>
        <dbReference type="SAM" id="Phobius"/>
    </source>
</evidence>
<feature type="compositionally biased region" description="Low complexity" evidence="6">
    <location>
        <begin position="1081"/>
        <end position="1107"/>
    </location>
</feature>
<feature type="transmembrane region" description="Helical" evidence="7">
    <location>
        <begin position="55"/>
        <end position="75"/>
    </location>
</feature>
<dbReference type="PANTHER" id="PTHR47804">
    <property type="entry name" value="60S RIBOSOMAL PROTEIN L19"/>
    <property type="match status" value="1"/>
</dbReference>
<organism evidence="9 10">
    <name type="scientific">Dictyostelium purpureum</name>
    <name type="common">Slime mold</name>
    <dbReference type="NCBI Taxonomy" id="5786"/>
    <lineage>
        <taxon>Eukaryota</taxon>
        <taxon>Amoebozoa</taxon>
        <taxon>Evosea</taxon>
        <taxon>Eumycetozoa</taxon>
        <taxon>Dictyostelia</taxon>
        <taxon>Dictyosteliales</taxon>
        <taxon>Dictyosteliaceae</taxon>
        <taxon>Dictyostelium</taxon>
    </lineage>
</organism>
<dbReference type="InParanoid" id="F0ZC98"/>
<gene>
    <name evidence="9" type="ORF">DICPUDRAFT_96919</name>
</gene>
<feature type="transmembrane region" description="Helical" evidence="7">
    <location>
        <begin position="525"/>
        <end position="546"/>
    </location>
</feature>
<protein>
    <recommendedName>
        <fullName evidence="8">Integral membrane bound transporter domain-containing protein</fullName>
    </recommendedName>
</protein>
<feature type="transmembrane region" description="Helical" evidence="7">
    <location>
        <begin position="596"/>
        <end position="614"/>
    </location>
</feature>
<feature type="transmembrane region" description="Helical" evidence="7">
    <location>
        <begin position="726"/>
        <end position="752"/>
    </location>
</feature>
<reference evidence="10" key="1">
    <citation type="journal article" date="2011" name="Genome Biol.">
        <title>Comparative genomics of the social amoebae Dictyostelium discoideum and Dictyostelium purpureum.</title>
        <authorList>
            <consortium name="US DOE Joint Genome Institute (JGI-PGF)"/>
            <person name="Sucgang R."/>
            <person name="Kuo A."/>
            <person name="Tian X."/>
            <person name="Salerno W."/>
            <person name="Parikh A."/>
            <person name="Feasley C.L."/>
            <person name="Dalin E."/>
            <person name="Tu H."/>
            <person name="Huang E."/>
            <person name="Barry K."/>
            <person name="Lindquist E."/>
            <person name="Shapiro H."/>
            <person name="Bruce D."/>
            <person name="Schmutz J."/>
            <person name="Salamov A."/>
            <person name="Fey P."/>
            <person name="Gaudet P."/>
            <person name="Anjard C."/>
            <person name="Babu M.M."/>
            <person name="Basu S."/>
            <person name="Bushmanova Y."/>
            <person name="van der Wel H."/>
            <person name="Katoh-Kurasawa M."/>
            <person name="Dinh C."/>
            <person name="Coutinho P.M."/>
            <person name="Saito T."/>
            <person name="Elias M."/>
            <person name="Schaap P."/>
            <person name="Kay R.R."/>
            <person name="Henrissat B."/>
            <person name="Eichinger L."/>
            <person name="Rivero F."/>
            <person name="Putnam N.H."/>
            <person name="West C.M."/>
            <person name="Loomis W.F."/>
            <person name="Chisholm R.L."/>
            <person name="Shaulsky G."/>
            <person name="Strassmann J.E."/>
            <person name="Queller D.C."/>
            <person name="Kuspa A."/>
            <person name="Grigoriev I.V."/>
        </authorList>
    </citation>
    <scope>NUCLEOTIDE SEQUENCE [LARGE SCALE GENOMIC DNA]</scope>
    <source>
        <strain evidence="10">QSDP1</strain>
    </source>
</reference>
<dbReference type="eggNOG" id="ENOG502RGZJ">
    <property type="taxonomic scope" value="Eukaryota"/>
</dbReference>
<evidence type="ECO:0000313" key="9">
    <source>
        <dbReference type="EMBL" id="EGC38484.1"/>
    </source>
</evidence>
<proteinExistence type="predicted"/>
<feature type="transmembrane region" description="Helical" evidence="7">
    <location>
        <begin position="679"/>
        <end position="697"/>
    </location>
</feature>
<feature type="coiled-coil region" evidence="5">
    <location>
        <begin position="453"/>
        <end position="480"/>
    </location>
</feature>
<keyword evidence="10" id="KW-1185">Reference proteome</keyword>
<feature type="domain" description="Integral membrane bound transporter" evidence="8">
    <location>
        <begin position="624"/>
        <end position="747"/>
    </location>
</feature>
<dbReference type="InterPro" id="IPR049453">
    <property type="entry name" value="Memb_transporter_dom"/>
</dbReference>
<dbReference type="FunCoup" id="F0ZC98">
    <property type="interactions" value="743"/>
</dbReference>
<feature type="transmembrane region" description="Helical" evidence="7">
    <location>
        <begin position="28"/>
        <end position="48"/>
    </location>
</feature>
<dbReference type="InterPro" id="IPR052430">
    <property type="entry name" value="IVT-Associated"/>
</dbReference>
<dbReference type="VEuPathDB" id="AmoebaDB:DICPUDRAFT_96919"/>
<dbReference type="GeneID" id="10502083"/>
<feature type="transmembrane region" description="Helical" evidence="7">
    <location>
        <begin position="626"/>
        <end position="646"/>
    </location>
</feature>
<sequence length="1142" mass="134077">MKTLSTLFTATIVSSSDSFNVIIMTSFQMMISCIIGDIVAYAAFVIFFDHTWITIFVYLLFIFLTTGFLLSSKFLPWSISKRMYFEYFLLIYVIKPTSRSPIIFLKSGLASILTTMFVFIGCFIMNPFFSSELFLRTTVKIIHRSHQCTKTLGRQLEIKTMTEIRSPLQKRSHKKIINDIHSRLSKSATNIPTFFRDEQTAQQVSDKNSDTNSVDDGDQELPIKTKKKVKKYFSCFRSLRSSFRRKYNNITTKSNRNNYDLNLNISHITPSTLRKKKDIIENNSYEIINNYKEMLIKYNIKYSLNLNMLARYLRECRFEFWNKDLISHFKEISIYLEKNHNIINSMQVSIEKDLSNERCKFLLPLIPYINTIIHQTNNVSVIMENQIMGNYRVHKTRNKIKSIFKRLLNIKNSSNGNILDDNDSNGDEENQINEREVYKKTLEYSQIRVIKYFERVDDLIEELTNEYQRIEISKDLLEFDEESQCELSRIHFFLNLLCSYTVSQKRLSELIYSCSKSLYRQHKLYHFEMFILICYWFLNLPKYTWIQTKVFYRKLRDGTFFQKKPLGLLEPQFTFKEKFVLFIKSVLKRILFKWRFSIKFSIFISILSIGYYEITKNSNFILFRNSSWYVISFLYVSAPTIGASGFFCCMRFFGTLLGVFSAFTVGVFFALANHDGTKALCYVALTFFLIFVIHFFVRGKPIQSFGNFFILSYATITFPEYTEDHALIIITLLRWFHISLAVFTIMAVSYILPYYDHKELELNLLEIAAKELKAFKKIVNYHFDLNITEVENQIGQNNTNIINSMSHNSLIHCPHQTSIPEDISTCSSFYSADYFIKKLSIDRGTFKDILYPIFHNIRSNISQQRSLIFNSRFELLFHKKKYNHLKDLLASISTQYMVLVGLEFIILDNSFNNNSYDSYFVDQVRLRIIPKLKYIVSELDYCAESILEIKKLKKDNCKNRPVVFPINLKFLIDEVYNDYHSLVYCNSCDVEHSFSIHQLGCLLYTFDLFVTNHHLICHHIWSLSKAIKVERSDIETNYNPLKLVLETLKSNYSDFVSDNNSFLFNPTLDSYSNFEKKSKKSSSNNSSNSSSSSSSSSSGSSSSSDSEYSSDDEDIDMFIPFTRDLKTHDEYPRTNNRFNKQI</sequence>